<feature type="region of interest" description="Disordered" evidence="1">
    <location>
        <begin position="182"/>
        <end position="345"/>
    </location>
</feature>
<feature type="region of interest" description="Disordered" evidence="1">
    <location>
        <begin position="442"/>
        <end position="534"/>
    </location>
</feature>
<dbReference type="OrthoDB" id="8860305at2759"/>
<protein>
    <recommendedName>
        <fullName evidence="2">PH domain-containing protein</fullName>
    </recommendedName>
</protein>
<feature type="compositionally biased region" description="Low complexity" evidence="1">
    <location>
        <begin position="360"/>
        <end position="379"/>
    </location>
</feature>
<dbReference type="GO" id="GO:0071888">
    <property type="term" value="P:macrophage apoptotic process"/>
    <property type="evidence" value="ECO:0007669"/>
    <property type="project" value="TreeGrafter"/>
</dbReference>
<evidence type="ECO:0000313" key="3">
    <source>
        <dbReference type="EMBL" id="KAJ8343934.1"/>
    </source>
</evidence>
<proteinExistence type="predicted"/>
<dbReference type="SUPFAM" id="SSF50729">
    <property type="entry name" value="PH domain-like"/>
    <property type="match status" value="1"/>
</dbReference>
<dbReference type="PANTHER" id="PTHR15871:SF2">
    <property type="entry name" value="PLECKSTRIN HOMOLOGY DOMAIN-CONTAINING FAMILY O MEMBER 2"/>
    <property type="match status" value="1"/>
</dbReference>
<evidence type="ECO:0000256" key="1">
    <source>
        <dbReference type="SAM" id="MobiDB-lite"/>
    </source>
</evidence>
<name>A0A9Q1ES63_SYNKA</name>
<dbReference type="AlphaFoldDB" id="A0A9Q1ES63"/>
<feature type="domain" description="PH" evidence="2">
    <location>
        <begin position="12"/>
        <end position="115"/>
    </location>
</feature>
<dbReference type="PANTHER" id="PTHR15871">
    <property type="entry name" value="PH DOMAIN-CONTAINING PROTEIN"/>
    <property type="match status" value="1"/>
</dbReference>
<feature type="compositionally biased region" description="Basic residues" evidence="1">
    <location>
        <begin position="138"/>
        <end position="151"/>
    </location>
</feature>
<keyword evidence="4" id="KW-1185">Reference proteome</keyword>
<feature type="compositionally biased region" description="Basic and acidic residues" evidence="1">
    <location>
        <begin position="474"/>
        <end position="489"/>
    </location>
</feature>
<dbReference type="InterPro" id="IPR001849">
    <property type="entry name" value="PH_domain"/>
</dbReference>
<reference evidence="3" key="1">
    <citation type="journal article" date="2023" name="Science">
        <title>Genome structures resolve the early diversification of teleost fishes.</title>
        <authorList>
            <person name="Parey E."/>
            <person name="Louis A."/>
            <person name="Montfort J."/>
            <person name="Bouchez O."/>
            <person name="Roques C."/>
            <person name="Iampietro C."/>
            <person name="Lluch J."/>
            <person name="Castinel A."/>
            <person name="Donnadieu C."/>
            <person name="Desvignes T."/>
            <person name="Floi Bucao C."/>
            <person name="Jouanno E."/>
            <person name="Wen M."/>
            <person name="Mejri S."/>
            <person name="Dirks R."/>
            <person name="Jansen H."/>
            <person name="Henkel C."/>
            <person name="Chen W.J."/>
            <person name="Zahm M."/>
            <person name="Cabau C."/>
            <person name="Klopp C."/>
            <person name="Thompson A.W."/>
            <person name="Robinson-Rechavi M."/>
            <person name="Braasch I."/>
            <person name="Lecointre G."/>
            <person name="Bobe J."/>
            <person name="Postlethwait J.H."/>
            <person name="Berthelot C."/>
            <person name="Roest Crollius H."/>
            <person name="Guiguen Y."/>
        </authorList>
    </citation>
    <scope>NUCLEOTIDE SEQUENCE</scope>
    <source>
        <strain evidence="3">WJC10195</strain>
    </source>
</reference>
<sequence length="605" mass="66264">MEDGVTGATPAFTAKAGWVKKSSGKLLGSYKERYIKVEKTDMVVFKKQESQNCLERVDLEKYDRCIESRTTFRKKNRLALIRARKHGSKVHDVKLQVKNVEEKEAWMKALNDAINRAKNKIFDEVKVDESRSLDHVTRSRPRGNRSRRPPTRIHMKEVASASSDGILRLDLDVAEHTPNGTHEVSAATFELSDTKSDPVPKPPMPPSQPSEALQEMPSEEDITNPTPVLKESKSRVLGEEDTPAGTTAGSGSEPVSPEKPTGTEDCEEDHPSELPSEAECSTSKQVMGKEGFSPTPSDTPITPPEDMPTSPVLHQHESDQPTPQQKGLFEQEVSSPVLNAPEPPVSISCRAEGQFVITKPSEYSQELSPELLPELSPESLPEPPPEPSPEPAPECPGLPAPPNMMSLKVLAVSDQSCDHWEGSVHDQASLEDTVTPIDVGVSVRWGAELPAELRNERLGGLSEETGSSPSMGQEDVKSDDSGQRSHDEADSCASLEEGVAGRDSPTAKRSTQPPLPVSTPVVDLLSSEEEQRPDVDELRSRIAHELQTTQELLGEVCQGEGRGLAPENLLIRAGEKLQLAQLCLREARVFKLCELPSKKDKRTSW</sequence>
<evidence type="ECO:0000259" key="2">
    <source>
        <dbReference type="PROSITE" id="PS50003"/>
    </source>
</evidence>
<feature type="region of interest" description="Disordered" evidence="1">
    <location>
        <begin position="131"/>
        <end position="151"/>
    </location>
</feature>
<dbReference type="Pfam" id="PF00169">
    <property type="entry name" value="PH"/>
    <property type="match status" value="1"/>
</dbReference>
<dbReference type="InterPro" id="IPR043448">
    <property type="entry name" value="PKHO1/2"/>
</dbReference>
<accession>A0A9Q1ES63</accession>
<dbReference type="PROSITE" id="PS50003">
    <property type="entry name" value="PH_DOMAIN"/>
    <property type="match status" value="1"/>
</dbReference>
<dbReference type="Gene3D" id="2.30.29.30">
    <property type="entry name" value="Pleckstrin-homology domain (PH domain)/Phosphotyrosine-binding domain (PTB)"/>
    <property type="match status" value="1"/>
</dbReference>
<dbReference type="InterPro" id="IPR011993">
    <property type="entry name" value="PH-like_dom_sf"/>
</dbReference>
<evidence type="ECO:0000313" key="4">
    <source>
        <dbReference type="Proteomes" id="UP001152622"/>
    </source>
</evidence>
<comment type="caution">
    <text evidence="3">The sequence shown here is derived from an EMBL/GenBank/DDBJ whole genome shotgun (WGS) entry which is preliminary data.</text>
</comment>
<organism evidence="3 4">
    <name type="scientific">Synaphobranchus kaupii</name>
    <name type="common">Kaup's arrowtooth eel</name>
    <dbReference type="NCBI Taxonomy" id="118154"/>
    <lineage>
        <taxon>Eukaryota</taxon>
        <taxon>Metazoa</taxon>
        <taxon>Chordata</taxon>
        <taxon>Craniata</taxon>
        <taxon>Vertebrata</taxon>
        <taxon>Euteleostomi</taxon>
        <taxon>Actinopterygii</taxon>
        <taxon>Neopterygii</taxon>
        <taxon>Teleostei</taxon>
        <taxon>Anguilliformes</taxon>
        <taxon>Synaphobranchidae</taxon>
        <taxon>Synaphobranchus</taxon>
    </lineage>
</organism>
<feature type="compositionally biased region" description="Pro residues" evidence="1">
    <location>
        <begin position="380"/>
        <end position="402"/>
    </location>
</feature>
<gene>
    <name evidence="3" type="ORF">SKAU_G00312630</name>
</gene>
<feature type="region of interest" description="Disordered" evidence="1">
    <location>
        <begin position="360"/>
        <end position="404"/>
    </location>
</feature>
<dbReference type="SMART" id="SM00233">
    <property type="entry name" value="PH"/>
    <property type="match status" value="1"/>
</dbReference>
<feature type="compositionally biased region" description="Pro residues" evidence="1">
    <location>
        <begin position="199"/>
        <end position="208"/>
    </location>
</feature>
<dbReference type="EMBL" id="JAINUF010000013">
    <property type="protein sequence ID" value="KAJ8343934.1"/>
    <property type="molecule type" value="Genomic_DNA"/>
</dbReference>
<dbReference type="Proteomes" id="UP001152622">
    <property type="component" value="Chromosome 13"/>
</dbReference>